<gene>
    <name evidence="7" type="ORF">KQX54_011189</name>
</gene>
<name>A0AAV7J0P7_COTGL</name>
<dbReference type="Pfam" id="PF00907">
    <property type="entry name" value="T-box"/>
    <property type="match status" value="1"/>
</dbReference>
<accession>A0AAV7J0P7</accession>
<dbReference type="PANTHER" id="PTHR11267">
    <property type="entry name" value="T-BOX PROTEIN-RELATED"/>
    <property type="match status" value="1"/>
</dbReference>
<comment type="caution">
    <text evidence="7">The sequence shown here is derived from an EMBL/GenBank/DDBJ whole genome shotgun (WGS) entry which is preliminary data.</text>
</comment>
<evidence type="ECO:0000256" key="5">
    <source>
        <dbReference type="PROSITE-ProRule" id="PRU00201"/>
    </source>
</evidence>
<dbReference type="EMBL" id="JAHXZJ010000002">
    <property type="protein sequence ID" value="KAH0564283.1"/>
    <property type="molecule type" value="Genomic_DNA"/>
</dbReference>
<dbReference type="AlphaFoldDB" id="A0AAV7J0P7"/>
<evidence type="ECO:0000259" key="6">
    <source>
        <dbReference type="PROSITE" id="PS50252"/>
    </source>
</evidence>
<evidence type="ECO:0000313" key="8">
    <source>
        <dbReference type="Proteomes" id="UP000826195"/>
    </source>
</evidence>
<keyword evidence="1" id="KW-0805">Transcription regulation</keyword>
<keyword evidence="3" id="KW-0804">Transcription</keyword>
<dbReference type="PANTHER" id="PTHR11267:SF190">
    <property type="entry name" value="T-BOX TRANSCRIPTION FACTOR TBX20"/>
    <property type="match status" value="1"/>
</dbReference>
<sequence>MICTRSSTHRLGQEIDHEVDYRVDRVFTIKARARFSFGSRELDSTLYIVLNSMHRYQPRIHLVKCRAKDEDKNHKITDLQKEEHKTFIFPESIFTAVTAYQNQLITKLKIDSNPFAKGFRDSSRLTDFDRAYALIFTDTTEHKQKYMASRVDRSFPECSLRARRAEHSSILASRASGLSLS</sequence>
<dbReference type="InterPro" id="IPR036960">
    <property type="entry name" value="T-box_sf"/>
</dbReference>
<evidence type="ECO:0000256" key="2">
    <source>
        <dbReference type="ARBA" id="ARBA00023125"/>
    </source>
</evidence>
<dbReference type="GO" id="GO:0005634">
    <property type="term" value="C:nucleus"/>
    <property type="evidence" value="ECO:0007669"/>
    <property type="project" value="UniProtKB-SubCell"/>
</dbReference>
<dbReference type="PRINTS" id="PR00937">
    <property type="entry name" value="TBOX"/>
</dbReference>
<dbReference type="PROSITE" id="PS50252">
    <property type="entry name" value="TBOX_3"/>
    <property type="match status" value="1"/>
</dbReference>
<comment type="subcellular location">
    <subcellularLocation>
        <location evidence="5">Nucleus</location>
    </subcellularLocation>
</comment>
<dbReference type="InterPro" id="IPR001699">
    <property type="entry name" value="TF_T-box"/>
</dbReference>
<reference evidence="7 8" key="1">
    <citation type="journal article" date="2021" name="J. Hered.">
        <title>A chromosome-level genome assembly of the parasitoid wasp, Cotesia glomerata (Hymenoptera: Braconidae).</title>
        <authorList>
            <person name="Pinto B.J."/>
            <person name="Weis J.J."/>
            <person name="Gamble T."/>
            <person name="Ode P.J."/>
            <person name="Paul R."/>
            <person name="Zaspel J.M."/>
        </authorList>
    </citation>
    <scope>NUCLEOTIDE SEQUENCE [LARGE SCALE GENOMIC DNA]</scope>
    <source>
        <strain evidence="7">CgM1</strain>
    </source>
</reference>
<dbReference type="GO" id="GO:0000785">
    <property type="term" value="C:chromatin"/>
    <property type="evidence" value="ECO:0007669"/>
    <property type="project" value="TreeGrafter"/>
</dbReference>
<dbReference type="GO" id="GO:0048731">
    <property type="term" value="P:system development"/>
    <property type="evidence" value="ECO:0007669"/>
    <property type="project" value="UniProtKB-ARBA"/>
</dbReference>
<evidence type="ECO:0000256" key="4">
    <source>
        <dbReference type="ARBA" id="ARBA00023242"/>
    </source>
</evidence>
<protein>
    <recommendedName>
        <fullName evidence="6">T-box domain-containing protein</fullName>
    </recommendedName>
</protein>
<dbReference type="GO" id="GO:0000978">
    <property type="term" value="F:RNA polymerase II cis-regulatory region sequence-specific DNA binding"/>
    <property type="evidence" value="ECO:0007669"/>
    <property type="project" value="InterPro"/>
</dbReference>
<comment type="caution">
    <text evidence="5">Lacks conserved residue(s) required for the propagation of feature annotation.</text>
</comment>
<evidence type="ECO:0000313" key="7">
    <source>
        <dbReference type="EMBL" id="KAH0564283.1"/>
    </source>
</evidence>
<keyword evidence="8" id="KW-1185">Reference proteome</keyword>
<dbReference type="GO" id="GO:0000981">
    <property type="term" value="F:DNA-binding transcription factor activity, RNA polymerase II-specific"/>
    <property type="evidence" value="ECO:0007669"/>
    <property type="project" value="TreeGrafter"/>
</dbReference>
<dbReference type="InterPro" id="IPR008967">
    <property type="entry name" value="p53-like_TF_DNA-bd_sf"/>
</dbReference>
<evidence type="ECO:0000256" key="1">
    <source>
        <dbReference type="ARBA" id="ARBA00023015"/>
    </source>
</evidence>
<keyword evidence="2 5" id="KW-0238">DNA-binding</keyword>
<dbReference type="SMART" id="SM00425">
    <property type="entry name" value="TBOX"/>
    <property type="match status" value="1"/>
</dbReference>
<dbReference type="Proteomes" id="UP000826195">
    <property type="component" value="Unassembled WGS sequence"/>
</dbReference>
<dbReference type="InterPro" id="IPR046360">
    <property type="entry name" value="T-box_DNA-bd"/>
</dbReference>
<organism evidence="7 8">
    <name type="scientific">Cotesia glomerata</name>
    <name type="common">Lepidopteran parasitic wasp</name>
    <name type="synonym">Apanteles glomeratus</name>
    <dbReference type="NCBI Taxonomy" id="32391"/>
    <lineage>
        <taxon>Eukaryota</taxon>
        <taxon>Metazoa</taxon>
        <taxon>Ecdysozoa</taxon>
        <taxon>Arthropoda</taxon>
        <taxon>Hexapoda</taxon>
        <taxon>Insecta</taxon>
        <taxon>Pterygota</taxon>
        <taxon>Neoptera</taxon>
        <taxon>Endopterygota</taxon>
        <taxon>Hymenoptera</taxon>
        <taxon>Apocrita</taxon>
        <taxon>Ichneumonoidea</taxon>
        <taxon>Braconidae</taxon>
        <taxon>Microgastrinae</taxon>
        <taxon>Cotesia</taxon>
    </lineage>
</organism>
<feature type="domain" description="T-box" evidence="6">
    <location>
        <begin position="34"/>
        <end position="121"/>
    </location>
</feature>
<dbReference type="GO" id="GO:0045893">
    <property type="term" value="P:positive regulation of DNA-templated transcription"/>
    <property type="evidence" value="ECO:0007669"/>
    <property type="project" value="InterPro"/>
</dbReference>
<proteinExistence type="predicted"/>
<dbReference type="Gene3D" id="2.60.40.820">
    <property type="entry name" value="Transcription factor, T-box"/>
    <property type="match status" value="1"/>
</dbReference>
<keyword evidence="4 5" id="KW-0539">Nucleus</keyword>
<dbReference type="GO" id="GO:0001708">
    <property type="term" value="P:cell fate specification"/>
    <property type="evidence" value="ECO:0007669"/>
    <property type="project" value="TreeGrafter"/>
</dbReference>
<dbReference type="SUPFAM" id="SSF49417">
    <property type="entry name" value="p53-like transcription factors"/>
    <property type="match status" value="1"/>
</dbReference>
<evidence type="ECO:0000256" key="3">
    <source>
        <dbReference type="ARBA" id="ARBA00023163"/>
    </source>
</evidence>